<evidence type="ECO:0000256" key="1">
    <source>
        <dbReference type="ARBA" id="ARBA00008791"/>
    </source>
</evidence>
<dbReference type="RefSeq" id="WP_187467464.1">
    <property type="nucleotide sequence ID" value="NZ_JACSIT010000136.1"/>
</dbReference>
<dbReference type="Proteomes" id="UP000650081">
    <property type="component" value="Unassembled WGS sequence"/>
</dbReference>
<evidence type="ECO:0000313" key="4">
    <source>
        <dbReference type="Proteomes" id="UP000650081"/>
    </source>
</evidence>
<dbReference type="Pfam" id="PF00582">
    <property type="entry name" value="Usp"/>
    <property type="match status" value="1"/>
</dbReference>
<proteinExistence type="inferred from homology"/>
<comment type="caution">
    <text evidence="3">The sequence shown here is derived from an EMBL/GenBank/DDBJ whole genome shotgun (WGS) entry which is preliminary data.</text>
</comment>
<dbReference type="SUPFAM" id="SSF52402">
    <property type="entry name" value="Adenine nucleotide alpha hydrolases-like"/>
    <property type="match status" value="2"/>
</dbReference>
<protein>
    <submittedName>
        <fullName evidence="3">Universal stress protein</fullName>
    </submittedName>
</protein>
<accession>A0A923T9C6</accession>
<dbReference type="AlphaFoldDB" id="A0A923T9C6"/>
<evidence type="ECO:0000313" key="3">
    <source>
        <dbReference type="EMBL" id="MBC6995426.1"/>
    </source>
</evidence>
<dbReference type="InterPro" id="IPR006016">
    <property type="entry name" value="UspA"/>
</dbReference>
<reference evidence="3" key="1">
    <citation type="submission" date="2020-08" db="EMBL/GenBank/DDBJ databases">
        <title>Lewinella bacteria from marine environments.</title>
        <authorList>
            <person name="Zhong Y."/>
        </authorList>
    </citation>
    <scope>NUCLEOTIDE SEQUENCE</scope>
    <source>
        <strain evidence="3">KCTC 42187</strain>
    </source>
</reference>
<dbReference type="Gene3D" id="3.40.50.12370">
    <property type="match status" value="1"/>
</dbReference>
<dbReference type="InterPro" id="IPR006015">
    <property type="entry name" value="Universal_stress_UspA"/>
</dbReference>
<dbReference type="PANTHER" id="PTHR46268:SF6">
    <property type="entry name" value="UNIVERSAL STRESS PROTEIN UP12"/>
    <property type="match status" value="1"/>
</dbReference>
<evidence type="ECO:0000259" key="2">
    <source>
        <dbReference type="Pfam" id="PF00582"/>
    </source>
</evidence>
<sequence length="290" mass="31587">MSAIRSILVPVDFSEIAAASYRYALQLADHLSASVHLLHCLPAMTDASVHAHLLLDVTQVQQAQAEERLDAFLAAGVSDLTPNLNAPPVVACSVTGLGLWEGIDQYLSTFPTDLIVMGTHGVHDGWDRLFGTNAAFLAGKVQVPILILPATATFQPLKSICFATALRESDLTGTRRLHHALSAFAPTFNYLHVHHPENGQSPEALDLFRRAFEQPNGGVGATFTTVFNEDVTDGIFNYLENNAHDLLVMIKLPRKGWARWFSHRETLESAGITSLPLLVISQTYALEPVG</sequence>
<comment type="similarity">
    <text evidence="1">Belongs to the universal stress protein A family.</text>
</comment>
<dbReference type="PANTHER" id="PTHR46268">
    <property type="entry name" value="STRESS RESPONSE PROTEIN NHAX"/>
    <property type="match status" value="1"/>
</dbReference>
<dbReference type="EMBL" id="JACSIT010000136">
    <property type="protein sequence ID" value="MBC6995426.1"/>
    <property type="molecule type" value="Genomic_DNA"/>
</dbReference>
<feature type="domain" description="UspA" evidence="2">
    <location>
        <begin position="5"/>
        <end position="149"/>
    </location>
</feature>
<dbReference type="PRINTS" id="PR01438">
    <property type="entry name" value="UNVRSLSTRESS"/>
</dbReference>
<dbReference type="CDD" id="cd00293">
    <property type="entry name" value="USP-like"/>
    <property type="match status" value="1"/>
</dbReference>
<name>A0A923T9C6_9BACT</name>
<keyword evidence="4" id="KW-1185">Reference proteome</keyword>
<gene>
    <name evidence="3" type="ORF">H9S92_14725</name>
</gene>
<organism evidence="3 4">
    <name type="scientific">Neolewinella lacunae</name>
    <dbReference type="NCBI Taxonomy" id="1517758"/>
    <lineage>
        <taxon>Bacteria</taxon>
        <taxon>Pseudomonadati</taxon>
        <taxon>Bacteroidota</taxon>
        <taxon>Saprospiria</taxon>
        <taxon>Saprospirales</taxon>
        <taxon>Lewinellaceae</taxon>
        <taxon>Neolewinella</taxon>
    </lineage>
</organism>